<gene>
    <name evidence="1" type="ORF">A2Z24_02000</name>
</gene>
<dbReference type="SUPFAM" id="SSF55729">
    <property type="entry name" value="Acyl-CoA N-acyltransferases (Nat)"/>
    <property type="match status" value="1"/>
</dbReference>
<accession>A0A1G1WEZ0</accession>
<dbReference type="Gene3D" id="3.40.630.30">
    <property type="match status" value="1"/>
</dbReference>
<dbReference type="Proteomes" id="UP000177588">
    <property type="component" value="Unassembled WGS sequence"/>
</dbReference>
<evidence type="ECO:0008006" key="3">
    <source>
        <dbReference type="Google" id="ProtNLM"/>
    </source>
</evidence>
<dbReference type="AlphaFoldDB" id="A0A1G1WEZ0"/>
<dbReference type="InterPro" id="IPR016181">
    <property type="entry name" value="Acyl_CoA_acyltransferase"/>
</dbReference>
<dbReference type="STRING" id="1802597.A2Z24_02000"/>
<evidence type="ECO:0000313" key="1">
    <source>
        <dbReference type="EMBL" id="OGY26268.1"/>
    </source>
</evidence>
<comment type="caution">
    <text evidence="1">The sequence shown here is derived from an EMBL/GenBank/DDBJ whole genome shotgun (WGS) entry which is preliminary data.</text>
</comment>
<dbReference type="EMBL" id="MHCT01000011">
    <property type="protein sequence ID" value="OGY26268.1"/>
    <property type="molecule type" value="Genomic_DNA"/>
</dbReference>
<name>A0A1G1WEZ0_9BACT</name>
<proteinExistence type="predicted"/>
<reference evidence="1 2" key="1">
    <citation type="journal article" date="2016" name="Nat. Commun.">
        <title>Thousands of microbial genomes shed light on interconnected biogeochemical processes in an aquifer system.</title>
        <authorList>
            <person name="Anantharaman K."/>
            <person name="Brown C.T."/>
            <person name="Hug L.A."/>
            <person name="Sharon I."/>
            <person name="Castelle C.J."/>
            <person name="Probst A.J."/>
            <person name="Thomas B.C."/>
            <person name="Singh A."/>
            <person name="Wilkins M.J."/>
            <person name="Karaoz U."/>
            <person name="Brodie E.L."/>
            <person name="Williams K.H."/>
            <person name="Hubbard S.S."/>
            <person name="Banfield J.F."/>
        </authorList>
    </citation>
    <scope>NUCLEOTIDE SEQUENCE [LARGE SCALE GENOMIC DNA]</scope>
</reference>
<evidence type="ECO:0000313" key="2">
    <source>
        <dbReference type="Proteomes" id="UP000177588"/>
    </source>
</evidence>
<protein>
    <recommendedName>
        <fullName evidence="3">N-acetyltransferase domain-containing protein</fullName>
    </recommendedName>
</protein>
<organism evidence="1 2">
    <name type="scientific">Candidatus Woykebacteria bacterium RBG_16_44_10</name>
    <dbReference type="NCBI Taxonomy" id="1802597"/>
    <lineage>
        <taxon>Bacteria</taxon>
        <taxon>Candidatus Woykeibacteriota</taxon>
    </lineage>
</organism>
<sequence length="204" mass="22948">MRPIPLDEVEYLRAEGFDLTQAAKTLEFDTFVQTNYPGKRGCLEEYEGFPCIFYVAVYQGSDVVGVVRKILPSPLGFTATHLQIAREWVEKVDNITATERCEEISTTALKKGFRGRNNFSCVLNLFRMAYQDAVASGVRYWFAPIEPPVLMHYVATFHFNFKAIGEAQDYLGAPTIPAVIDLNEGFEELAKADPELAEFLQEGS</sequence>